<evidence type="ECO:0000256" key="1">
    <source>
        <dbReference type="SAM" id="MobiDB-lite"/>
    </source>
</evidence>
<dbReference type="PATRIC" id="fig|1297742.4.peg.4403"/>
<dbReference type="OrthoDB" id="5521660at2"/>
<dbReference type="EMBL" id="CP012109">
    <property type="protein sequence ID" value="AKQ67449.1"/>
    <property type="molecule type" value="Genomic_DNA"/>
</dbReference>
<organism evidence="2 3">
    <name type="scientific">Pseudomyxococcus hansupus</name>
    <dbReference type="NCBI Taxonomy" id="1297742"/>
    <lineage>
        <taxon>Bacteria</taxon>
        <taxon>Pseudomonadati</taxon>
        <taxon>Myxococcota</taxon>
        <taxon>Myxococcia</taxon>
        <taxon>Myxococcales</taxon>
        <taxon>Cystobacterineae</taxon>
        <taxon>Myxococcaceae</taxon>
        <taxon>Pseudomyxococcus</taxon>
    </lineage>
</organism>
<dbReference type="RefSeq" id="WP_002634814.1">
    <property type="nucleotide sequence ID" value="NZ_CP012109.1"/>
</dbReference>
<sequence>MAKDKDKSEETKREAAGDNGYAEHIEHLEGTRPEPWPGIRGRSDDEENELPTGTPRERQASVTDTQRRLEQEAHGRKEPTRK</sequence>
<proteinExistence type="predicted"/>
<gene>
    <name evidence="2" type="ORF">A176_004361</name>
</gene>
<evidence type="ECO:0000313" key="3">
    <source>
        <dbReference type="Proteomes" id="UP000009026"/>
    </source>
</evidence>
<feature type="compositionally biased region" description="Basic and acidic residues" evidence="1">
    <location>
        <begin position="55"/>
        <end position="82"/>
    </location>
</feature>
<dbReference type="KEGG" id="mym:A176_004361"/>
<name>A0A0H4WX97_9BACT</name>
<evidence type="ECO:0000313" key="2">
    <source>
        <dbReference type="EMBL" id="AKQ67449.1"/>
    </source>
</evidence>
<feature type="region of interest" description="Disordered" evidence="1">
    <location>
        <begin position="1"/>
        <end position="82"/>
    </location>
</feature>
<accession>A0A0H4WX97</accession>
<feature type="compositionally biased region" description="Basic and acidic residues" evidence="1">
    <location>
        <begin position="1"/>
        <end position="32"/>
    </location>
</feature>
<protein>
    <submittedName>
        <fullName evidence="2">Uncharacterized protein</fullName>
    </submittedName>
</protein>
<keyword evidence="3" id="KW-1185">Reference proteome</keyword>
<dbReference type="AlphaFoldDB" id="A0A0H4WX97"/>
<dbReference type="Proteomes" id="UP000009026">
    <property type="component" value="Chromosome"/>
</dbReference>
<reference evidence="2 3" key="1">
    <citation type="journal article" date="2016" name="PLoS ONE">
        <title>Complete Genome Sequence and Comparative Genomics of a Novel Myxobacterium Myxococcus hansupus.</title>
        <authorList>
            <person name="Sharma G."/>
            <person name="Narwani T."/>
            <person name="Subramanian S."/>
        </authorList>
    </citation>
    <scope>NUCLEOTIDE SEQUENCE [LARGE SCALE GENOMIC DNA]</scope>
    <source>
        <strain evidence="3">mixupus</strain>
    </source>
</reference>